<accession>A0A1G9YLN4</accession>
<feature type="domain" description="FAD/NAD(P)-binding" evidence="4">
    <location>
        <begin position="12"/>
        <end position="122"/>
    </location>
</feature>
<evidence type="ECO:0000259" key="4">
    <source>
        <dbReference type="Pfam" id="PF07992"/>
    </source>
</evidence>
<keyword evidence="6" id="KW-1185">Reference proteome</keyword>
<dbReference type="InterPro" id="IPR050097">
    <property type="entry name" value="Ferredoxin-NADP_redctase_2"/>
</dbReference>
<dbReference type="PRINTS" id="PR00368">
    <property type="entry name" value="FADPNR"/>
</dbReference>
<dbReference type="Pfam" id="PF07992">
    <property type="entry name" value="Pyr_redox_2"/>
    <property type="match status" value="1"/>
</dbReference>
<dbReference type="AlphaFoldDB" id="A0A1G9YLN4"/>
<dbReference type="GO" id="GO:0004791">
    <property type="term" value="F:thioredoxin-disulfide reductase (NADPH) activity"/>
    <property type="evidence" value="ECO:0007669"/>
    <property type="project" value="UniProtKB-EC"/>
</dbReference>
<dbReference type="SUPFAM" id="SSF51905">
    <property type="entry name" value="FAD/NAD(P)-binding domain"/>
    <property type="match status" value="1"/>
</dbReference>
<dbReference type="OrthoDB" id="4289510at2"/>
<dbReference type="Gene3D" id="3.50.50.60">
    <property type="entry name" value="FAD/NAD(P)-binding domain"/>
    <property type="match status" value="2"/>
</dbReference>
<organism evidence="5 6">
    <name type="scientific">Actinacidiphila guanduensis</name>
    <dbReference type="NCBI Taxonomy" id="310781"/>
    <lineage>
        <taxon>Bacteria</taxon>
        <taxon>Bacillati</taxon>
        <taxon>Actinomycetota</taxon>
        <taxon>Actinomycetes</taxon>
        <taxon>Kitasatosporales</taxon>
        <taxon>Streptomycetaceae</taxon>
        <taxon>Actinacidiphila</taxon>
    </lineage>
</organism>
<keyword evidence="1" id="KW-0285">Flavoprotein</keyword>
<evidence type="ECO:0000256" key="2">
    <source>
        <dbReference type="ARBA" id="ARBA00023002"/>
    </source>
</evidence>
<comment type="catalytic activity">
    <reaction evidence="3">
        <text>[thioredoxin]-dithiol + NADP(+) = [thioredoxin]-disulfide + NADPH + H(+)</text>
        <dbReference type="Rhea" id="RHEA:20345"/>
        <dbReference type="Rhea" id="RHEA-COMP:10698"/>
        <dbReference type="Rhea" id="RHEA-COMP:10700"/>
        <dbReference type="ChEBI" id="CHEBI:15378"/>
        <dbReference type="ChEBI" id="CHEBI:29950"/>
        <dbReference type="ChEBI" id="CHEBI:50058"/>
        <dbReference type="ChEBI" id="CHEBI:57783"/>
        <dbReference type="ChEBI" id="CHEBI:58349"/>
        <dbReference type="EC" id="1.8.1.9"/>
    </reaction>
</comment>
<dbReference type="InterPro" id="IPR036188">
    <property type="entry name" value="FAD/NAD-bd_sf"/>
</dbReference>
<dbReference type="EMBL" id="FNIE01000002">
    <property type="protein sequence ID" value="SDN09413.1"/>
    <property type="molecule type" value="Genomic_DNA"/>
</dbReference>
<protein>
    <submittedName>
        <fullName evidence="5">Thioredoxin reductase (NADPH)/alkyl hydroperoxide reductase subunit F</fullName>
    </submittedName>
</protein>
<dbReference type="STRING" id="310781.SAMN05216259_102603"/>
<dbReference type="RefSeq" id="WP_093783212.1">
    <property type="nucleotide sequence ID" value="NZ_FNIE01000002.1"/>
</dbReference>
<evidence type="ECO:0000313" key="5">
    <source>
        <dbReference type="EMBL" id="SDN09413.1"/>
    </source>
</evidence>
<evidence type="ECO:0000256" key="3">
    <source>
        <dbReference type="ARBA" id="ARBA00048132"/>
    </source>
</evidence>
<keyword evidence="2" id="KW-0560">Oxidoreductase</keyword>
<dbReference type="PRINTS" id="PR00469">
    <property type="entry name" value="PNDRDTASEII"/>
</dbReference>
<gene>
    <name evidence="5" type="ORF">SAMN05216259_102603</name>
</gene>
<reference evidence="5 6" key="1">
    <citation type="submission" date="2016-10" db="EMBL/GenBank/DDBJ databases">
        <authorList>
            <person name="de Groot N.N."/>
        </authorList>
    </citation>
    <scope>NUCLEOTIDE SEQUENCE [LARGE SCALE GENOMIC DNA]</scope>
    <source>
        <strain evidence="5 6">CGMCC 4.2022</strain>
    </source>
</reference>
<evidence type="ECO:0000256" key="1">
    <source>
        <dbReference type="ARBA" id="ARBA00022630"/>
    </source>
</evidence>
<name>A0A1G9YLN4_9ACTN</name>
<proteinExistence type="predicted"/>
<dbReference type="Proteomes" id="UP000199341">
    <property type="component" value="Unassembled WGS sequence"/>
</dbReference>
<dbReference type="InterPro" id="IPR023753">
    <property type="entry name" value="FAD/NAD-binding_dom"/>
</dbReference>
<evidence type="ECO:0000313" key="6">
    <source>
        <dbReference type="Proteomes" id="UP000199341"/>
    </source>
</evidence>
<sequence length="313" mass="32243">MAANAPRDGSTDLIIVGGGPAGCAAALMAASVGMRSVLIEADALCAKLQHIAAITNVVGGHASGPELAAAIAKDVTRTGLCSVELGVRATEINAFDDHVTVTLDSGPRLTAPYAVVATGVGPLAVEDASWLTAADGVALPTLWGAKAPETGPGCLLILGADRPLGTFLRAHPALETTVLVAYPPQDDYKVDEVRDDPRVTLLPVASLSVRAGGDSALTAEWTDRQGHSSTRTADAAYLNLGSAPTPPTGTIIRDSTGYCPPDRQHPRIITAGDLRSARYQRIMTATGSGGEAALRAYYALQSLPSAESRRPAY</sequence>
<dbReference type="PANTHER" id="PTHR48105">
    <property type="entry name" value="THIOREDOXIN REDUCTASE 1-RELATED-RELATED"/>
    <property type="match status" value="1"/>
</dbReference>